<reference evidence="2" key="1">
    <citation type="submission" date="2021-02" db="EMBL/GenBank/DDBJ databases">
        <authorList>
            <person name="Dougan E. K."/>
            <person name="Rhodes N."/>
            <person name="Thang M."/>
            <person name="Chan C."/>
        </authorList>
    </citation>
    <scope>NUCLEOTIDE SEQUENCE</scope>
</reference>
<name>A0A812TSQ5_SYMPI</name>
<keyword evidence="3" id="KW-1185">Reference proteome</keyword>
<evidence type="ECO:0000259" key="1">
    <source>
        <dbReference type="Pfam" id="PF13847"/>
    </source>
</evidence>
<dbReference type="CDD" id="cd02440">
    <property type="entry name" value="AdoMet_MTases"/>
    <property type="match status" value="1"/>
</dbReference>
<proteinExistence type="predicted"/>
<comment type="caution">
    <text evidence="2">The sequence shown here is derived from an EMBL/GenBank/DDBJ whole genome shotgun (WGS) entry which is preliminary data.</text>
</comment>
<dbReference type="Gene3D" id="3.40.50.150">
    <property type="entry name" value="Vaccinia Virus protein VP39"/>
    <property type="match status" value="1"/>
</dbReference>
<evidence type="ECO:0000313" key="2">
    <source>
        <dbReference type="EMBL" id="CAE7535875.1"/>
    </source>
</evidence>
<dbReference type="Pfam" id="PF13847">
    <property type="entry name" value="Methyltransf_31"/>
    <property type="match status" value="1"/>
</dbReference>
<dbReference type="AlphaFoldDB" id="A0A812TSQ5"/>
<gene>
    <name evidence="2" type="primary">rplX</name>
    <name evidence="2" type="ORF">SPIL2461_LOCUS14162</name>
</gene>
<sequence length="319" mass="35602">MAAAKRKLRQVLTSAEFARIKFLVGDIQQLNRDHALLRDGFNFIVCCGVLHHLADPSLGLQRLASLLVPDGVLQLATYSTFSFQTWRPQVEAWLEKLPAARQILPGSRTPSRPEVRALRREVLAAPKEDPESKEAREMLIHFPEFFTYSGLLDLLFHPAERTFTLRELLEGPVAAARLSPLGVFFLDVNTELVARRSFAKRFTKEPDVKMADLRLWHSLEEEEPEIFGRMHGIWLVRSRLNKHIAPAFTETRCQCTICLKILLFTARPIEALATSSQAKQSAHGKACCLPCLGTCLFCVLSTNGAVSVAQSSVAAAKGQ</sequence>
<organism evidence="2 3">
    <name type="scientific">Symbiodinium pilosum</name>
    <name type="common">Dinoflagellate</name>
    <dbReference type="NCBI Taxonomy" id="2952"/>
    <lineage>
        <taxon>Eukaryota</taxon>
        <taxon>Sar</taxon>
        <taxon>Alveolata</taxon>
        <taxon>Dinophyceae</taxon>
        <taxon>Suessiales</taxon>
        <taxon>Symbiodiniaceae</taxon>
        <taxon>Symbiodinium</taxon>
    </lineage>
</organism>
<feature type="domain" description="Methyltransferase" evidence="1">
    <location>
        <begin position="9"/>
        <end position="82"/>
    </location>
</feature>
<dbReference type="InterPro" id="IPR025714">
    <property type="entry name" value="Methyltranfer_dom"/>
</dbReference>
<accession>A0A812TSQ5</accession>
<dbReference type="OrthoDB" id="442182at2759"/>
<dbReference type="InterPro" id="IPR029063">
    <property type="entry name" value="SAM-dependent_MTases_sf"/>
</dbReference>
<dbReference type="Proteomes" id="UP000649617">
    <property type="component" value="Unassembled WGS sequence"/>
</dbReference>
<protein>
    <submittedName>
        <fullName evidence="2">RplX protein</fullName>
    </submittedName>
</protein>
<evidence type="ECO:0000313" key="3">
    <source>
        <dbReference type="Proteomes" id="UP000649617"/>
    </source>
</evidence>
<dbReference type="EMBL" id="CAJNIZ010032224">
    <property type="protein sequence ID" value="CAE7535875.1"/>
    <property type="molecule type" value="Genomic_DNA"/>
</dbReference>
<dbReference type="SUPFAM" id="SSF53335">
    <property type="entry name" value="S-adenosyl-L-methionine-dependent methyltransferases"/>
    <property type="match status" value="1"/>
</dbReference>